<evidence type="ECO:0000256" key="4">
    <source>
        <dbReference type="ARBA" id="ARBA00022692"/>
    </source>
</evidence>
<keyword evidence="7" id="KW-0560">Oxidoreductase</keyword>
<evidence type="ECO:0000256" key="8">
    <source>
        <dbReference type="ARBA" id="ARBA00023004"/>
    </source>
</evidence>
<evidence type="ECO:0000256" key="3">
    <source>
        <dbReference type="ARBA" id="ARBA00022617"/>
    </source>
</evidence>
<dbReference type="Gene3D" id="1.10.630.10">
    <property type="entry name" value="Cytochrome P450"/>
    <property type="match status" value="1"/>
</dbReference>
<comment type="subcellular location">
    <subcellularLocation>
        <location evidence="2">Membrane</location>
    </subcellularLocation>
</comment>
<protein>
    <recommendedName>
        <fullName evidence="12">Cytochrome P450</fullName>
    </recommendedName>
</protein>
<reference evidence="11" key="1">
    <citation type="journal article" date="2013" name="Science">
        <title>The Amborella genome and the evolution of flowering plants.</title>
        <authorList>
            <consortium name="Amborella Genome Project"/>
        </authorList>
    </citation>
    <scope>NUCLEOTIDE SEQUENCE [LARGE SCALE GENOMIC DNA]</scope>
</reference>
<dbReference type="HOGENOM" id="CLU_1221150_0_0_1"/>
<dbReference type="GO" id="GO:0004497">
    <property type="term" value="F:monooxygenase activity"/>
    <property type="evidence" value="ECO:0007669"/>
    <property type="project" value="InterPro"/>
</dbReference>
<sequence length="227" mass="26215">MRVLVISSHDLAKECFTGTNDQVFATSPRTTAGRLKAYDHALTAFSAYGPHWRQSRKLAILNLLCAHKVESFFHVQSSEVDMTIRQLYRMWVENHSEPAKGVMQWWLGNLTVNIMARIEGVGRGDEPFDWRHGGFRCVPFLGWIDFQGRKRAMRRVAQEVDSIIEAWGWQSTERSRHMAGARATSSTDYYLLPRPATCRVLTVLTPPSRQWFWYLSNFPASQWTSFI</sequence>
<dbReference type="GO" id="GO:0005506">
    <property type="term" value="F:iron ion binding"/>
    <property type="evidence" value="ECO:0007669"/>
    <property type="project" value="InterPro"/>
</dbReference>
<keyword evidence="5" id="KW-0479">Metal-binding</keyword>
<keyword evidence="3" id="KW-0349">Heme</keyword>
<dbReference type="EMBL" id="KI392312">
    <property type="protein sequence ID" value="ERN17676.1"/>
    <property type="molecule type" value="Genomic_DNA"/>
</dbReference>
<dbReference type="InterPro" id="IPR001128">
    <property type="entry name" value="Cyt_P450"/>
</dbReference>
<accession>U5CWH1</accession>
<dbReference type="InterPro" id="IPR050651">
    <property type="entry name" value="Plant_Cytochrome_P450_Monoox"/>
</dbReference>
<keyword evidence="11" id="KW-1185">Reference proteome</keyword>
<dbReference type="eggNOG" id="KOG0156">
    <property type="taxonomic scope" value="Eukaryota"/>
</dbReference>
<evidence type="ECO:0000313" key="10">
    <source>
        <dbReference type="EMBL" id="ERN17676.1"/>
    </source>
</evidence>
<proteinExistence type="predicted"/>
<dbReference type="GO" id="GO:0020037">
    <property type="term" value="F:heme binding"/>
    <property type="evidence" value="ECO:0007669"/>
    <property type="project" value="InterPro"/>
</dbReference>
<gene>
    <name evidence="10" type="ORF">AMTR_s00059p00199230</name>
</gene>
<dbReference type="OMA" id="CAHKVES"/>
<evidence type="ECO:0000256" key="5">
    <source>
        <dbReference type="ARBA" id="ARBA00022723"/>
    </source>
</evidence>
<evidence type="ECO:0000313" key="11">
    <source>
        <dbReference type="Proteomes" id="UP000017836"/>
    </source>
</evidence>
<dbReference type="GO" id="GO:0016705">
    <property type="term" value="F:oxidoreductase activity, acting on paired donors, with incorporation or reduction of molecular oxygen"/>
    <property type="evidence" value="ECO:0007669"/>
    <property type="project" value="InterPro"/>
</dbReference>
<evidence type="ECO:0000256" key="9">
    <source>
        <dbReference type="ARBA" id="ARBA00023136"/>
    </source>
</evidence>
<evidence type="ECO:0008006" key="12">
    <source>
        <dbReference type="Google" id="ProtNLM"/>
    </source>
</evidence>
<evidence type="ECO:0000256" key="7">
    <source>
        <dbReference type="ARBA" id="ARBA00023002"/>
    </source>
</evidence>
<dbReference type="Gramene" id="ERN17676">
    <property type="protein sequence ID" value="ERN17676"/>
    <property type="gene ID" value="AMTR_s00059p00199230"/>
</dbReference>
<dbReference type="InterPro" id="IPR036396">
    <property type="entry name" value="Cyt_P450_sf"/>
</dbReference>
<dbReference type="Pfam" id="PF00067">
    <property type="entry name" value="p450"/>
    <property type="match status" value="1"/>
</dbReference>
<dbReference type="PANTHER" id="PTHR47947:SF26">
    <property type="entry name" value="CYTOCHROME P450"/>
    <property type="match status" value="1"/>
</dbReference>
<keyword evidence="6" id="KW-1133">Transmembrane helix</keyword>
<dbReference type="AlphaFoldDB" id="U5CWH1"/>
<organism evidence="10 11">
    <name type="scientific">Amborella trichopoda</name>
    <dbReference type="NCBI Taxonomy" id="13333"/>
    <lineage>
        <taxon>Eukaryota</taxon>
        <taxon>Viridiplantae</taxon>
        <taxon>Streptophyta</taxon>
        <taxon>Embryophyta</taxon>
        <taxon>Tracheophyta</taxon>
        <taxon>Spermatophyta</taxon>
        <taxon>Magnoliopsida</taxon>
        <taxon>Amborellales</taxon>
        <taxon>Amborellaceae</taxon>
        <taxon>Amborella</taxon>
    </lineage>
</organism>
<dbReference type="SUPFAM" id="SSF48264">
    <property type="entry name" value="Cytochrome P450"/>
    <property type="match status" value="1"/>
</dbReference>
<keyword evidence="9" id="KW-0472">Membrane</keyword>
<evidence type="ECO:0000256" key="6">
    <source>
        <dbReference type="ARBA" id="ARBA00022989"/>
    </source>
</evidence>
<keyword evidence="4" id="KW-0812">Transmembrane</keyword>
<name>U5CWH1_AMBTC</name>
<evidence type="ECO:0000256" key="1">
    <source>
        <dbReference type="ARBA" id="ARBA00001971"/>
    </source>
</evidence>
<dbReference type="PANTHER" id="PTHR47947">
    <property type="entry name" value="CYTOCHROME P450 82C3-RELATED"/>
    <property type="match status" value="1"/>
</dbReference>
<dbReference type="GO" id="GO:0016020">
    <property type="term" value="C:membrane"/>
    <property type="evidence" value="ECO:0007669"/>
    <property type="project" value="UniProtKB-SubCell"/>
</dbReference>
<dbReference type="Proteomes" id="UP000017836">
    <property type="component" value="Unassembled WGS sequence"/>
</dbReference>
<comment type="cofactor">
    <cofactor evidence="1">
        <name>heme</name>
        <dbReference type="ChEBI" id="CHEBI:30413"/>
    </cofactor>
</comment>
<keyword evidence="8" id="KW-0408">Iron</keyword>
<evidence type="ECO:0000256" key="2">
    <source>
        <dbReference type="ARBA" id="ARBA00004370"/>
    </source>
</evidence>